<evidence type="ECO:0000313" key="2">
    <source>
        <dbReference type="EMBL" id="MCF3940915.1"/>
    </source>
</evidence>
<feature type="compositionally biased region" description="Basic and acidic residues" evidence="1">
    <location>
        <begin position="71"/>
        <end position="82"/>
    </location>
</feature>
<comment type="caution">
    <text evidence="2">The sequence shown here is derived from an EMBL/GenBank/DDBJ whole genome shotgun (WGS) entry which is preliminary data.</text>
</comment>
<keyword evidence="3" id="KW-1185">Reference proteome</keyword>
<protein>
    <submittedName>
        <fullName evidence="2">DUF6011 domain-containing protein</fullName>
    </submittedName>
</protein>
<proteinExistence type="predicted"/>
<organism evidence="2 3">
    <name type="scientific">Gordonia tangerina</name>
    <dbReference type="NCBI Taxonomy" id="2911060"/>
    <lineage>
        <taxon>Bacteria</taxon>
        <taxon>Bacillati</taxon>
        <taxon>Actinomycetota</taxon>
        <taxon>Actinomycetes</taxon>
        <taxon>Mycobacteriales</taxon>
        <taxon>Gordoniaceae</taxon>
        <taxon>Gordonia</taxon>
    </lineage>
</organism>
<evidence type="ECO:0000313" key="3">
    <source>
        <dbReference type="Proteomes" id="UP001108089"/>
    </source>
</evidence>
<evidence type="ECO:0000256" key="1">
    <source>
        <dbReference type="SAM" id="MobiDB-lite"/>
    </source>
</evidence>
<feature type="region of interest" description="Disordered" evidence="1">
    <location>
        <begin position="55"/>
        <end position="82"/>
    </location>
</feature>
<dbReference type="Pfam" id="PF19474">
    <property type="entry name" value="DUF6011"/>
    <property type="match status" value="1"/>
</dbReference>
<name>A0ABS9DNV9_9ACTN</name>
<dbReference type="RefSeq" id="WP_235725778.1">
    <property type="nucleotide sequence ID" value="NZ_JAKGCU010000028.1"/>
</dbReference>
<dbReference type="Proteomes" id="UP001108089">
    <property type="component" value="Unassembled WGS sequence"/>
</dbReference>
<gene>
    <name evidence="2" type="ORF">L1892_21310</name>
</gene>
<reference evidence="2" key="1">
    <citation type="submission" date="2022-01" db="EMBL/GenBank/DDBJ databases">
        <title>Gordonia xiamenensis sp. nov., isolated from surface seawater in Xiamen.</title>
        <authorList>
            <person name="He Y.F."/>
        </authorList>
    </citation>
    <scope>NUCLEOTIDE SEQUENCE</scope>
    <source>
        <strain evidence="2">GW1C4-4</strain>
    </source>
</reference>
<dbReference type="InterPro" id="IPR046053">
    <property type="entry name" value="DUF6011"/>
</dbReference>
<sequence length="82" mass="8503">MSTTHSIDTPDPYPDNYVDPADRLMLAALRGGGFILAVACSVCGRPLTAQASKARGVGPDCRRKTTTRGADTSEHGVVEGAA</sequence>
<accession>A0ABS9DNV9</accession>
<dbReference type="EMBL" id="JAKGCU010000028">
    <property type="protein sequence ID" value="MCF3940915.1"/>
    <property type="molecule type" value="Genomic_DNA"/>
</dbReference>